<feature type="transmembrane region" description="Helical" evidence="7">
    <location>
        <begin position="185"/>
        <end position="210"/>
    </location>
</feature>
<keyword evidence="4 7" id="KW-0812">Transmembrane</keyword>
<evidence type="ECO:0000256" key="2">
    <source>
        <dbReference type="ARBA" id="ARBA00022448"/>
    </source>
</evidence>
<dbReference type="InterPro" id="IPR000515">
    <property type="entry name" value="MetI-like"/>
</dbReference>
<sequence>MLHKPSLSRKIFLGFNYVILIGLGLLCFLPIVHILAVSLSSKWAATAGVVKLWPVDFTLASYQYVLNKPQFMVAMWITVQRVVLGTAISMLLTLLIAYPLSKEPKDFKFRTQYAWFFVFTTLFSGGLIPRYMTIRDTGLIDTLWALIIPGAVAVFNVILLLNFFRGLPKELEESCFIDGGGYITSLWNIYAPLSLPAMATVTLFTIVGQWNEWFDGLLLMNSPEKYPLSSYLQTIIVQTNLTNITADDAAALADVSNRTFKAAQIFIGSLPILLLYPFLQRFFVKGIVLGSVKE</sequence>
<evidence type="ECO:0000313" key="9">
    <source>
        <dbReference type="EMBL" id="MUG68577.1"/>
    </source>
</evidence>
<comment type="subcellular location">
    <subcellularLocation>
        <location evidence="1">Cell membrane</location>
        <topology evidence="1">Multi-pass membrane protein</topology>
    </subcellularLocation>
</comment>
<dbReference type="SUPFAM" id="SSF161098">
    <property type="entry name" value="MetI-like"/>
    <property type="match status" value="1"/>
</dbReference>
<gene>
    <name evidence="10" type="ORF">CHH67_11245</name>
    <name evidence="9" type="ORF">GNP94_21625</name>
</gene>
<evidence type="ECO:0000259" key="8">
    <source>
        <dbReference type="PROSITE" id="PS50928"/>
    </source>
</evidence>
<dbReference type="Gene3D" id="1.10.3720.10">
    <property type="entry name" value="MetI-like"/>
    <property type="match status" value="1"/>
</dbReference>
<reference evidence="10 11" key="1">
    <citation type="submission" date="2017-07" db="EMBL/GenBank/DDBJ databases">
        <title>Isolation and whole genome analysis of endospore-forming bacteria from heroin.</title>
        <authorList>
            <person name="Kalinowski J."/>
            <person name="Ahrens B."/>
            <person name="Al-Dilaimi A."/>
            <person name="Winkler A."/>
            <person name="Wibberg D."/>
            <person name="Schleenbecker U."/>
            <person name="Ruckert C."/>
            <person name="Wolfel R."/>
            <person name="Grass G."/>
        </authorList>
    </citation>
    <scope>NUCLEOTIDE SEQUENCE [LARGE SCALE GENOMIC DNA]</scope>
    <source>
        <strain evidence="10 11">7537-G1</strain>
    </source>
</reference>
<feature type="transmembrane region" description="Helical" evidence="7">
    <location>
        <begin position="113"/>
        <end position="131"/>
    </location>
</feature>
<keyword evidence="6 7" id="KW-0472">Membrane</keyword>
<name>A0A268EUZ2_9BACL</name>
<evidence type="ECO:0000256" key="1">
    <source>
        <dbReference type="ARBA" id="ARBA00004651"/>
    </source>
</evidence>
<dbReference type="CDD" id="cd06261">
    <property type="entry name" value="TM_PBP2"/>
    <property type="match status" value="1"/>
</dbReference>
<dbReference type="GO" id="GO:0005886">
    <property type="term" value="C:plasma membrane"/>
    <property type="evidence" value="ECO:0007669"/>
    <property type="project" value="UniProtKB-SubCell"/>
</dbReference>
<keyword evidence="12" id="KW-1185">Reference proteome</keyword>
<feature type="domain" description="ABC transmembrane type-1" evidence="8">
    <location>
        <begin position="75"/>
        <end position="276"/>
    </location>
</feature>
<dbReference type="PROSITE" id="PS50928">
    <property type="entry name" value="ABC_TM1"/>
    <property type="match status" value="1"/>
</dbReference>
<proteinExistence type="predicted"/>
<dbReference type="GO" id="GO:0055085">
    <property type="term" value="P:transmembrane transport"/>
    <property type="evidence" value="ECO:0007669"/>
    <property type="project" value="InterPro"/>
</dbReference>
<dbReference type="Proteomes" id="UP000215596">
    <property type="component" value="Unassembled WGS sequence"/>
</dbReference>
<accession>A0A268EUZ2</accession>
<feature type="transmembrane region" description="Helical" evidence="7">
    <location>
        <begin position="262"/>
        <end position="279"/>
    </location>
</feature>
<dbReference type="OrthoDB" id="9810086at2"/>
<evidence type="ECO:0000256" key="7">
    <source>
        <dbReference type="SAM" id="Phobius"/>
    </source>
</evidence>
<keyword evidence="3" id="KW-1003">Cell membrane</keyword>
<evidence type="ECO:0000313" key="10">
    <source>
        <dbReference type="EMBL" id="PAD76943.1"/>
    </source>
</evidence>
<feature type="transmembrane region" description="Helical" evidence="7">
    <location>
        <begin position="143"/>
        <end position="164"/>
    </location>
</feature>
<evidence type="ECO:0000313" key="12">
    <source>
        <dbReference type="Proteomes" id="UP000435177"/>
    </source>
</evidence>
<evidence type="ECO:0000256" key="3">
    <source>
        <dbReference type="ARBA" id="ARBA00022475"/>
    </source>
</evidence>
<dbReference type="EMBL" id="NPBY01000033">
    <property type="protein sequence ID" value="PAD76943.1"/>
    <property type="molecule type" value="Genomic_DNA"/>
</dbReference>
<reference evidence="9 12" key="2">
    <citation type="submission" date="2019-11" db="EMBL/GenBank/DDBJ databases">
        <title>Draft genome sequences of five Paenibacillus species of dairy origin.</title>
        <authorList>
            <person name="Olajide A.M."/>
            <person name="Chen S."/>
            <person name="Lapointe G."/>
        </authorList>
    </citation>
    <scope>NUCLEOTIDE SEQUENCE [LARGE SCALE GENOMIC DNA]</scope>
    <source>
        <strain evidence="9 12">3CS1</strain>
    </source>
</reference>
<feature type="transmembrane region" description="Helical" evidence="7">
    <location>
        <begin position="82"/>
        <end position="101"/>
    </location>
</feature>
<protein>
    <submittedName>
        <fullName evidence="9 10">ABC transporter permease</fullName>
    </submittedName>
</protein>
<evidence type="ECO:0000256" key="4">
    <source>
        <dbReference type="ARBA" id="ARBA00022692"/>
    </source>
</evidence>
<dbReference type="InterPro" id="IPR035906">
    <property type="entry name" value="MetI-like_sf"/>
</dbReference>
<dbReference type="Proteomes" id="UP000435177">
    <property type="component" value="Unassembled WGS sequence"/>
</dbReference>
<evidence type="ECO:0000313" key="11">
    <source>
        <dbReference type="Proteomes" id="UP000215596"/>
    </source>
</evidence>
<dbReference type="PANTHER" id="PTHR43744">
    <property type="entry name" value="ABC TRANSPORTER PERMEASE PROTEIN MG189-RELATED-RELATED"/>
    <property type="match status" value="1"/>
</dbReference>
<dbReference type="AlphaFoldDB" id="A0A268EUZ2"/>
<comment type="caution">
    <text evidence="10">The sequence shown here is derived from an EMBL/GenBank/DDBJ whole genome shotgun (WGS) entry which is preliminary data.</text>
</comment>
<feature type="transmembrane region" description="Helical" evidence="7">
    <location>
        <begin position="12"/>
        <end position="36"/>
    </location>
</feature>
<organism evidence="10 11">
    <name type="scientific">Paenibacillus campinasensis</name>
    <dbReference type="NCBI Taxonomy" id="66347"/>
    <lineage>
        <taxon>Bacteria</taxon>
        <taxon>Bacillati</taxon>
        <taxon>Bacillota</taxon>
        <taxon>Bacilli</taxon>
        <taxon>Bacillales</taxon>
        <taxon>Paenibacillaceae</taxon>
        <taxon>Paenibacillus</taxon>
    </lineage>
</organism>
<keyword evidence="2" id="KW-0813">Transport</keyword>
<keyword evidence="5 7" id="KW-1133">Transmembrane helix</keyword>
<dbReference type="EMBL" id="WOAA01000029">
    <property type="protein sequence ID" value="MUG68577.1"/>
    <property type="molecule type" value="Genomic_DNA"/>
</dbReference>
<dbReference type="PANTHER" id="PTHR43744:SF9">
    <property type="entry name" value="POLYGALACTURONAN_RHAMNOGALACTURONAN TRANSPORT SYSTEM PERMEASE PROTEIN YTCP"/>
    <property type="match status" value="1"/>
</dbReference>
<evidence type="ECO:0000256" key="5">
    <source>
        <dbReference type="ARBA" id="ARBA00022989"/>
    </source>
</evidence>
<dbReference type="RefSeq" id="WP_095265282.1">
    <property type="nucleotide sequence ID" value="NZ_NPBY01000033.1"/>
</dbReference>
<evidence type="ECO:0000256" key="6">
    <source>
        <dbReference type="ARBA" id="ARBA00023136"/>
    </source>
</evidence>